<proteinExistence type="predicted"/>
<protein>
    <submittedName>
        <fullName evidence="1">Uncharacterized protein</fullName>
    </submittedName>
</protein>
<dbReference type="OrthoDB" id="6455864at2"/>
<keyword evidence="2" id="KW-1185">Reference proteome</keyword>
<gene>
    <name evidence="1" type="ORF">EI545_12640</name>
</gene>
<accession>A0A3S8UC52</accession>
<evidence type="ECO:0000313" key="2">
    <source>
        <dbReference type="Proteomes" id="UP000282002"/>
    </source>
</evidence>
<dbReference type="AlphaFoldDB" id="A0A3S8UC52"/>
<dbReference type="Proteomes" id="UP000282002">
    <property type="component" value="Chromosome"/>
</dbReference>
<name>A0A3S8UC52_9RHOB</name>
<sequence length="305" mass="33314">MIDLSRADVVFISYDEPEAEANFAHLQAQLPRARRVHGVQGFDAAHRRAAEGASDWVFTVDGDNRITDPAFFGGWLDVAPRDLGQVFSFSARNGLNGLCYGNGGVKLWPRVLLQDLRSHETATRRAGQLDFWTVPFYLINRVVSEVHMAATPAQAFRSGYREGVKLCVIRGQAPAEAYPYLPLPQAFAMHLGDVNLDRLRVWCSVGIDQPNGDWAILGARLGAVRTALDGTLPQIIADYPAFAQFWEKIAAQAADPAQRLDLSEALATRLDSAIGLALPRLDAEGSVQARAAVRPLRGSGPMQPL</sequence>
<dbReference type="KEGG" id="taw:EI545_12640"/>
<dbReference type="EMBL" id="CP034328">
    <property type="protein sequence ID" value="AZL61160.1"/>
    <property type="molecule type" value="Genomic_DNA"/>
</dbReference>
<evidence type="ECO:0000313" key="1">
    <source>
        <dbReference type="EMBL" id="AZL61160.1"/>
    </source>
</evidence>
<reference evidence="1 2" key="1">
    <citation type="submission" date="2018-12" db="EMBL/GenBank/DDBJ databases">
        <title>Complete genome sequencing of Tabrizicola sp. K13M18.</title>
        <authorList>
            <person name="Bae J.-W."/>
        </authorList>
    </citation>
    <scope>NUCLEOTIDE SEQUENCE [LARGE SCALE GENOMIC DNA]</scope>
    <source>
        <strain evidence="1 2">K13M18</strain>
    </source>
</reference>
<organism evidence="1 2">
    <name type="scientific">Tabrizicola piscis</name>
    <dbReference type="NCBI Taxonomy" id="2494374"/>
    <lineage>
        <taxon>Bacteria</taxon>
        <taxon>Pseudomonadati</taxon>
        <taxon>Pseudomonadota</taxon>
        <taxon>Alphaproteobacteria</taxon>
        <taxon>Rhodobacterales</taxon>
        <taxon>Paracoccaceae</taxon>
        <taxon>Tabrizicola</taxon>
    </lineage>
</organism>